<organism evidence="11">
    <name type="scientific">Oppiella nova</name>
    <dbReference type="NCBI Taxonomy" id="334625"/>
    <lineage>
        <taxon>Eukaryota</taxon>
        <taxon>Metazoa</taxon>
        <taxon>Ecdysozoa</taxon>
        <taxon>Arthropoda</taxon>
        <taxon>Chelicerata</taxon>
        <taxon>Arachnida</taxon>
        <taxon>Acari</taxon>
        <taxon>Acariformes</taxon>
        <taxon>Sarcoptiformes</taxon>
        <taxon>Oribatida</taxon>
        <taxon>Brachypylina</taxon>
        <taxon>Oppioidea</taxon>
        <taxon>Oppiidae</taxon>
        <taxon>Oppiella</taxon>
    </lineage>
</organism>
<evidence type="ECO:0000256" key="2">
    <source>
        <dbReference type="ARBA" id="ARBA00004496"/>
    </source>
</evidence>
<keyword evidence="7" id="KW-0539">Nucleus</keyword>
<dbReference type="EMBL" id="OC917131">
    <property type="protein sequence ID" value="CAD7646252.1"/>
    <property type="molecule type" value="Genomic_DNA"/>
</dbReference>
<evidence type="ECO:0000256" key="9">
    <source>
        <dbReference type="SAM" id="MobiDB-lite"/>
    </source>
</evidence>
<dbReference type="InterPro" id="IPR025086">
    <property type="entry name" value="SDE2/SF3A3_SAP"/>
</dbReference>
<evidence type="ECO:0000313" key="11">
    <source>
        <dbReference type="EMBL" id="CAD7646252.1"/>
    </source>
</evidence>
<keyword evidence="6" id="KW-0508">mRNA splicing</keyword>
<evidence type="ECO:0000256" key="1">
    <source>
        <dbReference type="ARBA" id="ARBA00004123"/>
    </source>
</evidence>
<evidence type="ECO:0000256" key="8">
    <source>
        <dbReference type="ARBA" id="ARBA00023306"/>
    </source>
</evidence>
<dbReference type="InterPro" id="IPR053822">
    <property type="entry name" value="SDE2-like_dom"/>
</dbReference>
<dbReference type="Gene3D" id="3.10.20.90">
    <property type="entry name" value="Phosphatidylinositol 3-kinase Catalytic Subunit, Chain A, domain 1"/>
    <property type="match status" value="1"/>
</dbReference>
<dbReference type="AlphaFoldDB" id="A0A7R9LR43"/>
<dbReference type="PANTHER" id="PTHR12786:SF1">
    <property type="entry name" value="SPLICING REGULATOR SDE2"/>
    <property type="match status" value="1"/>
</dbReference>
<feature type="compositionally biased region" description="Polar residues" evidence="9">
    <location>
        <begin position="306"/>
        <end position="332"/>
    </location>
</feature>
<proteinExistence type="inferred from homology"/>
<dbReference type="OrthoDB" id="547031at2759"/>
<dbReference type="InterPro" id="IPR029071">
    <property type="entry name" value="Ubiquitin-like_domsf"/>
</dbReference>
<dbReference type="SUPFAM" id="SSF54236">
    <property type="entry name" value="Ubiquitin-like"/>
    <property type="match status" value="1"/>
</dbReference>
<dbReference type="GO" id="GO:0008380">
    <property type="term" value="P:RNA splicing"/>
    <property type="evidence" value="ECO:0007669"/>
    <property type="project" value="UniProtKB-KW"/>
</dbReference>
<dbReference type="Pfam" id="PF22782">
    <property type="entry name" value="SDE2"/>
    <property type="match status" value="1"/>
</dbReference>
<dbReference type="CDD" id="cd17039">
    <property type="entry name" value="Ubl_ubiquitin_like"/>
    <property type="match status" value="1"/>
</dbReference>
<evidence type="ECO:0000259" key="10">
    <source>
        <dbReference type="PROSITE" id="PS50053"/>
    </source>
</evidence>
<evidence type="ECO:0000313" key="12">
    <source>
        <dbReference type="Proteomes" id="UP000728032"/>
    </source>
</evidence>
<dbReference type="EMBL" id="CAJPVJ010002306">
    <property type="protein sequence ID" value="CAG2166099.1"/>
    <property type="molecule type" value="Genomic_DNA"/>
</dbReference>
<comment type="subcellular location">
    <subcellularLocation>
        <location evidence="2">Cytoplasm</location>
    </subcellularLocation>
    <subcellularLocation>
        <location evidence="1">Nucleus</location>
    </subcellularLocation>
</comment>
<dbReference type="Pfam" id="PF13297">
    <property type="entry name" value="SDE2_2C"/>
    <property type="match status" value="1"/>
</dbReference>
<feature type="region of interest" description="Disordered" evidence="9">
    <location>
        <begin position="176"/>
        <end position="334"/>
    </location>
</feature>
<feature type="compositionally biased region" description="Polar residues" evidence="9">
    <location>
        <begin position="283"/>
        <end position="293"/>
    </location>
</feature>
<dbReference type="PROSITE" id="PS50053">
    <property type="entry name" value="UBIQUITIN_2"/>
    <property type="match status" value="1"/>
</dbReference>
<keyword evidence="12" id="KW-1185">Reference proteome</keyword>
<sequence length="404" mass="44552">MSLNIFYKSPLSGRTVCLQMDGSQGVHQLAQRVSHLESIPDHEFKLYSNGRRLTDTSQLMDGSVIAVHMDLMGGKGGFGSMLRAIGAQIEKTTNREACRDLTGRRLRDINEEKRIKEWIKKEAQRKEEMEERRRQKLAKMAAKPKAEFNDLEFERLRSEIPDIVDEALQYGLRQRELQSAGSSGGDGAGSSGTQRAVTQKRKTDNLRAKSKKKKKLSLWVGVDDVDVSSDSDVGADDNETITREPMPSSSVSSATEESNESSRLTTDELKSGDNESDAKNASEESTTDFSTQLSDDKTSDEVVETVMSSAPTEPEVTTSDSVAEPIASTSSEAPKEAVVYEPLDLMAYESVDQLESLGLDRLKHALTALGLKCGGTLTERANRLLSIRGLDTKDIPKKLWAKKK</sequence>
<dbReference type="GO" id="GO:0005737">
    <property type="term" value="C:cytoplasm"/>
    <property type="evidence" value="ECO:0007669"/>
    <property type="project" value="UniProtKB-SubCell"/>
</dbReference>
<evidence type="ECO:0000256" key="6">
    <source>
        <dbReference type="ARBA" id="ARBA00023187"/>
    </source>
</evidence>
<feature type="compositionally biased region" description="Acidic residues" evidence="9">
    <location>
        <begin position="223"/>
        <end position="239"/>
    </location>
</feature>
<dbReference type="InterPro" id="IPR000626">
    <property type="entry name" value="Ubiquitin-like_dom"/>
</dbReference>
<keyword evidence="5" id="KW-0507">mRNA processing</keyword>
<dbReference type="PANTHER" id="PTHR12786">
    <property type="entry name" value="SPLICING FACTOR SF3A-RELATED"/>
    <property type="match status" value="1"/>
</dbReference>
<dbReference type="GO" id="GO:0005634">
    <property type="term" value="C:nucleus"/>
    <property type="evidence" value="ECO:0007669"/>
    <property type="project" value="UniProtKB-SubCell"/>
</dbReference>
<dbReference type="InterPro" id="IPR051421">
    <property type="entry name" value="RNA_Proc_DNA_Dmg_Regulator"/>
</dbReference>
<feature type="domain" description="Ubiquitin-like" evidence="10">
    <location>
        <begin position="3"/>
        <end position="61"/>
    </location>
</feature>
<evidence type="ECO:0000256" key="4">
    <source>
        <dbReference type="ARBA" id="ARBA00022490"/>
    </source>
</evidence>
<keyword evidence="4" id="KW-0963">Cytoplasm</keyword>
<protein>
    <recommendedName>
        <fullName evidence="10">Ubiquitin-like domain-containing protein</fullName>
    </recommendedName>
</protein>
<gene>
    <name evidence="11" type="ORF">ONB1V03_LOCUS5627</name>
</gene>
<name>A0A7R9LR43_9ACAR</name>
<keyword evidence="8" id="KW-0131">Cell cycle</keyword>
<evidence type="ECO:0000256" key="7">
    <source>
        <dbReference type="ARBA" id="ARBA00023242"/>
    </source>
</evidence>
<reference evidence="11" key="1">
    <citation type="submission" date="2020-11" db="EMBL/GenBank/DDBJ databases">
        <authorList>
            <person name="Tran Van P."/>
        </authorList>
    </citation>
    <scope>NUCLEOTIDE SEQUENCE</scope>
</reference>
<comment type="similarity">
    <text evidence="3">Belongs to the SDE2 family.</text>
</comment>
<dbReference type="Proteomes" id="UP000728032">
    <property type="component" value="Unassembled WGS sequence"/>
</dbReference>
<evidence type="ECO:0000256" key="3">
    <source>
        <dbReference type="ARBA" id="ARBA00008726"/>
    </source>
</evidence>
<dbReference type="GO" id="GO:0006397">
    <property type="term" value="P:mRNA processing"/>
    <property type="evidence" value="ECO:0007669"/>
    <property type="project" value="UniProtKB-KW"/>
</dbReference>
<accession>A0A7R9LR43</accession>
<evidence type="ECO:0000256" key="5">
    <source>
        <dbReference type="ARBA" id="ARBA00022664"/>
    </source>
</evidence>
<dbReference type="Pfam" id="PF00240">
    <property type="entry name" value="ubiquitin"/>
    <property type="match status" value="1"/>
</dbReference>
<feature type="compositionally biased region" description="Basic and acidic residues" evidence="9">
    <location>
        <begin position="265"/>
        <end position="282"/>
    </location>
</feature>